<sequence length="358" mass="39758">MNFKSLSIPSVVERYNQPLINVVSDPEKCIQLYEAGAGYLIGDLALTQGYAPYRNLNSSPAEADYQLLAKAGLLMASGAKSGELVLTTGFPYTTYELYKQQAIDFFTPRDIFIEFNADTYSSNAHKRIQLTVRHVEVMPEILGCIMAVRKGLKQQGNFFIVSLGYGTCETGLSMDTGLITRTCMSVSGLRYAVNNLHAELSKSYNLGMKNEHMVNQSFQNGKIVLDRKRKDLIDIRRNHLANYYDEILSPTLKKAFIDSDFEKADTLYLVGGGAKYAELVDCFKNEFDGVLDIVVPDTAENMASLGYCLRSAQWCGPGHSNQAVGLDIGNAYTVVSQVHQQMELANTYEEAQVLNHSL</sequence>
<dbReference type="InterPro" id="IPR043129">
    <property type="entry name" value="ATPase_NBD"/>
</dbReference>
<evidence type="ECO:0000313" key="1">
    <source>
        <dbReference type="EMBL" id="WPU94072.1"/>
    </source>
</evidence>
<dbReference type="Proteomes" id="UP001324380">
    <property type="component" value="Chromosome"/>
</dbReference>
<dbReference type="RefSeq" id="WP_321563198.1">
    <property type="nucleotide sequence ID" value="NZ_CP139558.1"/>
</dbReference>
<dbReference type="SUPFAM" id="SSF53067">
    <property type="entry name" value="Actin-like ATPase domain"/>
    <property type="match status" value="2"/>
</dbReference>
<dbReference type="EMBL" id="CP139558">
    <property type="protein sequence ID" value="WPU94072.1"/>
    <property type="molecule type" value="Genomic_DNA"/>
</dbReference>
<name>A0ABZ0TNP4_9SPHI</name>
<dbReference type="Gene3D" id="3.30.420.40">
    <property type="match status" value="2"/>
</dbReference>
<organism evidence="1 2">
    <name type="scientific">Mucilaginibacter sabulilitoris</name>
    <dbReference type="NCBI Taxonomy" id="1173583"/>
    <lineage>
        <taxon>Bacteria</taxon>
        <taxon>Pseudomonadati</taxon>
        <taxon>Bacteroidota</taxon>
        <taxon>Sphingobacteriia</taxon>
        <taxon>Sphingobacteriales</taxon>
        <taxon>Sphingobacteriaceae</taxon>
        <taxon>Mucilaginibacter</taxon>
    </lineage>
</organism>
<evidence type="ECO:0000313" key="2">
    <source>
        <dbReference type="Proteomes" id="UP001324380"/>
    </source>
</evidence>
<gene>
    <name evidence="1" type="ORF">SNE25_00855</name>
</gene>
<reference evidence="1 2" key="1">
    <citation type="submission" date="2023-11" db="EMBL/GenBank/DDBJ databases">
        <title>Analysis of the Genomes of Mucilaginibacter gossypii cycad 4 and M. sabulilitoris SNA2: microbes with the potential for plant growth promotion.</title>
        <authorList>
            <person name="Hirsch A.M."/>
            <person name="Humm E."/>
            <person name="Rubbi M."/>
            <person name="Del Vecchio G."/>
            <person name="Ha S.M."/>
            <person name="Pellegrini M."/>
            <person name="Gunsalus R.P."/>
        </authorList>
    </citation>
    <scope>NUCLEOTIDE SEQUENCE [LARGE SCALE GENOMIC DNA]</scope>
    <source>
        <strain evidence="1 2">SNA2</strain>
    </source>
</reference>
<proteinExistence type="predicted"/>
<accession>A0ABZ0TNP4</accession>
<keyword evidence="2" id="KW-1185">Reference proteome</keyword>
<protein>
    <submittedName>
        <fullName evidence="1">ParM/StbA family protein</fullName>
    </submittedName>
</protein>